<feature type="binding site" evidence="9">
    <location>
        <begin position="315"/>
        <end position="320"/>
    </location>
    <ligand>
        <name>GTP</name>
        <dbReference type="ChEBI" id="CHEBI:37565"/>
    </ligand>
</feature>
<dbReference type="HAMAP" id="MF_00452">
    <property type="entry name" value="PEPCK_GTP"/>
    <property type="match status" value="1"/>
</dbReference>
<dbReference type="GO" id="GO:0071333">
    <property type="term" value="P:cellular response to glucose stimulus"/>
    <property type="evidence" value="ECO:0007669"/>
    <property type="project" value="TreeGrafter"/>
</dbReference>
<feature type="binding site" evidence="9">
    <location>
        <position position="339"/>
    </location>
    <ligand>
        <name>Mn(2+)</name>
        <dbReference type="ChEBI" id="CHEBI:29035"/>
    </ligand>
</feature>
<dbReference type="Gene3D" id="3.40.449.10">
    <property type="entry name" value="Phosphoenolpyruvate Carboxykinase, domain 1"/>
    <property type="match status" value="2"/>
</dbReference>
<dbReference type="InterPro" id="IPR035078">
    <property type="entry name" value="PEP_carboxykinase_GTP_N"/>
</dbReference>
<feature type="compositionally biased region" description="Basic and acidic residues" evidence="10">
    <location>
        <begin position="1"/>
        <end position="11"/>
    </location>
</feature>
<feature type="domain" description="Phosphoenolpyruvate carboxykinase C-terminal P-loop" evidence="11">
    <location>
        <begin position="288"/>
        <end position="651"/>
    </location>
</feature>
<dbReference type="GO" id="GO:0046327">
    <property type="term" value="P:glycerol biosynthetic process from pyruvate"/>
    <property type="evidence" value="ECO:0007669"/>
    <property type="project" value="TreeGrafter"/>
</dbReference>
<dbReference type="InterPro" id="IPR008209">
    <property type="entry name" value="PEP_carboxykinase_GTP"/>
</dbReference>
<sequence length="661" mass="71699">MSVIDRPRLDLPHAPGTLPSPRDALGRPLTAGEWVDAVAAFLEPDQVVWCDGSAEERTALLEHLVEAGTLLPLAPDKRPGSYLARSDPSDVARVESRTFICSEREEDAGPTNNWCAPDEMRRELHTVAAGAMRGRTMFVVPFSMGPVGGPISQLGIQLTDSPYVVVSMGIMTRVGAQVTALIDAGAPFVPAVHTVGTPLRPLVDEPGLADLFPVQRDSSRPRRTTASGIPAPHPDDVPWPCNDTKYIVHLPETREIWSYGSGYGGNALLGKKCFALRIASVMARDDGWLAEHMLLIRATSPEGRAYHLAAAFPSACGKTNLAMLQPTIPGWKVETVGDDIAWLRPGPDGTLRAINPEAGFFGVAPGTGWSTNPTAMRTIARDTIFTNVALTDDGDVWWEGMTDEPPAHLTDWRGEDWTPGCGRPAAHPNARFTVAAAQCPSMADTWEDPAGVPVDAIVFGGRRATNVPLVAEAYSWEHGVFLGATISSEQTAAAEGTVGELRRDPFAMLPFCGYDMAGHWAHWLRVGASLDPSKRPLVFQVNWFRKSADGRFLWPGFGENSRVIEWVARRTDSRRSPDAPGTVRGTVGLLPRLDDLNLDGLDVSEQDLTELFSVDPNAGLVEAASTEELFDRFDGRVPAELRGELESLRERFVADIRGDVD</sequence>
<dbReference type="GO" id="GO:0004613">
    <property type="term" value="F:phosphoenolpyruvate carboxykinase (GTP) activity"/>
    <property type="evidence" value="ECO:0007669"/>
    <property type="project" value="UniProtKB-UniRule"/>
</dbReference>
<feature type="active site" evidence="9">
    <location>
        <position position="316"/>
    </location>
</feature>
<feature type="binding site" evidence="9">
    <location>
        <position position="431"/>
    </location>
    <ligand>
        <name>GTP</name>
        <dbReference type="ChEBI" id="CHEBI:37565"/>
    </ligand>
</feature>
<dbReference type="SUPFAM" id="SSF68923">
    <property type="entry name" value="PEP carboxykinase N-terminal domain"/>
    <property type="match status" value="1"/>
</dbReference>
<keyword evidence="8 9" id="KW-0456">Lyase</keyword>
<feature type="region of interest" description="Disordered" evidence="10">
    <location>
        <begin position="215"/>
        <end position="235"/>
    </location>
</feature>
<dbReference type="GO" id="GO:0006094">
    <property type="term" value="P:gluconeogenesis"/>
    <property type="evidence" value="ECO:0007669"/>
    <property type="project" value="UniProtKB-UniRule"/>
</dbReference>
<evidence type="ECO:0000256" key="8">
    <source>
        <dbReference type="ARBA" id="ARBA00023239"/>
    </source>
</evidence>
<feature type="domain" description="Phosphoenolpyruvate carboxykinase GTP-utilising N-terminal" evidence="12">
    <location>
        <begin position="33"/>
        <end position="200"/>
    </location>
</feature>
<dbReference type="GO" id="GO:0030145">
    <property type="term" value="F:manganese ion binding"/>
    <property type="evidence" value="ECO:0007669"/>
    <property type="project" value="UniProtKB-UniRule"/>
</dbReference>
<organism evidence="13 14">
    <name type="scientific">Flavimobilis soli</name>
    <dbReference type="NCBI Taxonomy" id="442709"/>
    <lineage>
        <taxon>Bacteria</taxon>
        <taxon>Bacillati</taxon>
        <taxon>Actinomycetota</taxon>
        <taxon>Actinomycetes</taxon>
        <taxon>Micrococcales</taxon>
        <taxon>Jonesiaceae</taxon>
        <taxon>Flavimobilis</taxon>
    </lineage>
</organism>
<dbReference type="EMBL" id="PDJH01000001">
    <property type="protein sequence ID" value="PFG36547.1"/>
    <property type="molecule type" value="Genomic_DNA"/>
</dbReference>
<dbReference type="PIRSF" id="PIRSF001348">
    <property type="entry name" value="PEP_carboxykinase_GTP"/>
    <property type="match status" value="1"/>
</dbReference>
<gene>
    <name evidence="9" type="primary">pckG</name>
    <name evidence="13" type="ORF">ATL41_1275</name>
</gene>
<feature type="binding site" evidence="9">
    <location>
        <position position="462"/>
    </location>
    <ligand>
        <name>GTP</name>
        <dbReference type="ChEBI" id="CHEBI:37565"/>
    </ligand>
</feature>
<keyword evidence="14" id="KW-1185">Reference proteome</keyword>
<feature type="binding site" evidence="9">
    <location>
        <position position="292"/>
    </location>
    <ligand>
        <name>Mn(2+)</name>
        <dbReference type="ChEBI" id="CHEBI:29035"/>
    </ligand>
</feature>
<accession>A0A2A9EBV1</accession>
<feature type="domain" description="Phosphoenolpyruvate carboxykinase GTP-utilising N-terminal" evidence="12">
    <location>
        <begin position="227"/>
        <end position="284"/>
    </location>
</feature>
<dbReference type="GO" id="GO:0006107">
    <property type="term" value="P:oxaloacetate metabolic process"/>
    <property type="evidence" value="ECO:0007669"/>
    <property type="project" value="TreeGrafter"/>
</dbReference>
<feature type="binding site" evidence="9">
    <location>
        <position position="272"/>
    </location>
    <ligand>
        <name>Mn(2+)</name>
        <dbReference type="ChEBI" id="CHEBI:29035"/>
    </ligand>
</feature>
<comment type="cofactor">
    <cofactor evidence="9">
        <name>Mn(2+)</name>
        <dbReference type="ChEBI" id="CHEBI:29035"/>
    </cofactor>
    <text evidence="9">Binds 1 Mn(2+) ion per subunit.</text>
</comment>
<evidence type="ECO:0000256" key="6">
    <source>
        <dbReference type="ARBA" id="ARBA00023134"/>
    </source>
</evidence>
<dbReference type="EC" id="4.1.1.32" evidence="9"/>
<dbReference type="InterPro" id="IPR013035">
    <property type="entry name" value="PEP_carboxykinase_C"/>
</dbReference>
<dbReference type="SUPFAM" id="SSF53795">
    <property type="entry name" value="PEP carboxykinase-like"/>
    <property type="match status" value="1"/>
</dbReference>
<evidence type="ECO:0000313" key="14">
    <source>
        <dbReference type="Proteomes" id="UP000221394"/>
    </source>
</evidence>
<dbReference type="PANTHER" id="PTHR11561">
    <property type="entry name" value="PHOSPHOENOLPYRUVATE CARBOXYKINASE"/>
    <property type="match status" value="1"/>
</dbReference>
<dbReference type="InterPro" id="IPR035077">
    <property type="entry name" value="PEP_carboxykinase_GTP_C"/>
</dbReference>
<dbReference type="InterPro" id="IPR008210">
    <property type="entry name" value="PEP_carboxykinase_N"/>
</dbReference>
<dbReference type="GO" id="GO:0033993">
    <property type="term" value="P:response to lipid"/>
    <property type="evidence" value="ECO:0007669"/>
    <property type="project" value="TreeGrafter"/>
</dbReference>
<evidence type="ECO:0000256" key="1">
    <source>
        <dbReference type="ARBA" id="ARBA00005796"/>
    </source>
</evidence>
<feature type="binding site" evidence="9">
    <location>
        <position position="314"/>
    </location>
    <ligand>
        <name>substrate</name>
    </ligand>
</feature>
<evidence type="ECO:0000256" key="5">
    <source>
        <dbReference type="ARBA" id="ARBA00022793"/>
    </source>
</evidence>
<dbReference type="Gene3D" id="3.90.228.20">
    <property type="match status" value="1"/>
</dbReference>
<evidence type="ECO:0000313" key="13">
    <source>
        <dbReference type="EMBL" id="PFG36547.1"/>
    </source>
</evidence>
<dbReference type="CDD" id="cd00819">
    <property type="entry name" value="PEPCK_GTP"/>
    <property type="match status" value="1"/>
</dbReference>
<comment type="subunit">
    <text evidence="9">Monomer.</text>
</comment>
<comment type="caution">
    <text evidence="13">The sequence shown here is derived from an EMBL/GenBank/DDBJ whole genome shotgun (WGS) entry which is preliminary data.</text>
</comment>
<comment type="subcellular location">
    <subcellularLocation>
        <location evidence="9">Cytoplasm</location>
    </subcellularLocation>
</comment>
<dbReference type="InterPro" id="IPR018091">
    <property type="entry name" value="PEP_carboxykin_GTP_CS"/>
</dbReference>
<keyword evidence="13" id="KW-0808">Transferase</keyword>
<keyword evidence="3 9" id="KW-0479">Metal-binding</keyword>
<evidence type="ECO:0000259" key="11">
    <source>
        <dbReference type="Pfam" id="PF00821"/>
    </source>
</evidence>
<evidence type="ECO:0000256" key="9">
    <source>
        <dbReference type="HAMAP-Rule" id="MF_00452"/>
    </source>
</evidence>
<feature type="region of interest" description="Disordered" evidence="10">
    <location>
        <begin position="1"/>
        <end position="25"/>
    </location>
</feature>
<dbReference type="GO" id="GO:0042594">
    <property type="term" value="P:response to starvation"/>
    <property type="evidence" value="ECO:0007669"/>
    <property type="project" value="TreeGrafter"/>
</dbReference>
<comment type="function">
    <text evidence="9">Catalyzes the conversion of oxaloacetate (OAA) to phosphoenolpyruvate (PEP), the rate-limiting step in the metabolic pathway that produces glucose from lactate and other precursors derived from the citric acid cycle.</text>
</comment>
<keyword evidence="2 9" id="KW-0312">Gluconeogenesis</keyword>
<evidence type="ECO:0000256" key="2">
    <source>
        <dbReference type="ARBA" id="ARBA00022432"/>
    </source>
</evidence>
<protein>
    <recommendedName>
        <fullName evidence="9">Phosphoenolpyruvate carboxykinase [GTP]</fullName>
        <shortName evidence="9">PEP carboxykinase</shortName>
        <shortName evidence="9">PEPCK</shortName>
        <ecNumber evidence="9">4.1.1.32</ecNumber>
    </recommendedName>
    <alternativeName>
        <fullName evidence="9">GTP-dependent phosphoenolpyruvate carboxykinase</fullName>
        <shortName evidence="9">GTP-PEPCK</shortName>
    </alternativeName>
</protein>
<feature type="binding site" evidence="9">
    <location>
        <begin position="429"/>
        <end position="431"/>
    </location>
    <ligand>
        <name>substrate</name>
    </ligand>
</feature>
<reference evidence="13 14" key="1">
    <citation type="submission" date="2017-10" db="EMBL/GenBank/DDBJ databases">
        <title>Sequencing the genomes of 1000 actinobacteria strains.</title>
        <authorList>
            <person name="Klenk H.-P."/>
        </authorList>
    </citation>
    <scope>NUCLEOTIDE SEQUENCE [LARGE SCALE GENOMIC DNA]</scope>
    <source>
        <strain evidence="13 14">DSM 21574</strain>
    </source>
</reference>
<dbReference type="Pfam" id="PF00821">
    <property type="entry name" value="PEPCK_GTP"/>
    <property type="match status" value="1"/>
</dbReference>
<keyword evidence="9" id="KW-0963">Cytoplasm</keyword>
<dbReference type="PROSITE" id="PS00505">
    <property type="entry name" value="PEPCK_GTP"/>
    <property type="match status" value="1"/>
</dbReference>
<dbReference type="GO" id="GO:0019543">
    <property type="term" value="P:propionate catabolic process"/>
    <property type="evidence" value="ECO:0007669"/>
    <property type="project" value="TreeGrafter"/>
</dbReference>
<name>A0A2A9EBV1_9MICO</name>
<keyword evidence="13" id="KW-0418">Kinase</keyword>
<dbReference type="Gene3D" id="2.170.8.10">
    <property type="entry name" value="Phosphoenolpyruvate Carboxykinase, domain 2"/>
    <property type="match status" value="2"/>
</dbReference>
<keyword evidence="5 9" id="KW-0210">Decarboxylase</keyword>
<keyword evidence="13" id="KW-0670">Pyruvate</keyword>
<dbReference type="OrthoDB" id="9758871at2"/>
<comment type="pathway">
    <text evidence="9">Carbohydrate biosynthesis; gluconeogenesis.</text>
</comment>
<dbReference type="RefSeq" id="WP_098457714.1">
    <property type="nucleotide sequence ID" value="NZ_PDJH01000001.1"/>
</dbReference>
<keyword evidence="7 9" id="KW-0464">Manganese</keyword>
<dbReference type="NCBIfam" id="NF003253">
    <property type="entry name" value="PRK04210.1"/>
    <property type="match status" value="1"/>
</dbReference>
<feature type="binding site" evidence="9">
    <location>
        <begin position="263"/>
        <end position="265"/>
    </location>
    <ligand>
        <name>substrate</name>
    </ligand>
</feature>
<comment type="catalytic activity">
    <reaction evidence="9">
        <text>oxaloacetate + GTP = phosphoenolpyruvate + GDP + CO2</text>
        <dbReference type="Rhea" id="RHEA:10388"/>
        <dbReference type="ChEBI" id="CHEBI:16452"/>
        <dbReference type="ChEBI" id="CHEBI:16526"/>
        <dbReference type="ChEBI" id="CHEBI:37565"/>
        <dbReference type="ChEBI" id="CHEBI:58189"/>
        <dbReference type="ChEBI" id="CHEBI:58702"/>
        <dbReference type="EC" id="4.1.1.32"/>
    </reaction>
</comment>
<evidence type="ECO:0000256" key="10">
    <source>
        <dbReference type="SAM" id="MobiDB-lite"/>
    </source>
</evidence>
<keyword evidence="6 9" id="KW-0342">GTP-binding</keyword>
<evidence type="ECO:0000259" key="12">
    <source>
        <dbReference type="Pfam" id="PF17297"/>
    </source>
</evidence>
<evidence type="ECO:0000256" key="4">
    <source>
        <dbReference type="ARBA" id="ARBA00022741"/>
    </source>
</evidence>
<dbReference type="UniPathway" id="UPA00138"/>
<dbReference type="GO" id="GO:0005525">
    <property type="term" value="F:GTP binding"/>
    <property type="evidence" value="ECO:0007669"/>
    <property type="project" value="UniProtKB-UniRule"/>
</dbReference>
<dbReference type="AlphaFoldDB" id="A0A2A9EBV1"/>
<dbReference type="PANTHER" id="PTHR11561:SF0">
    <property type="entry name" value="PHOSPHOENOLPYRUVATE CARBOXYKINASE [GTP]-RELATED"/>
    <property type="match status" value="1"/>
</dbReference>
<dbReference type="GO" id="GO:0005829">
    <property type="term" value="C:cytosol"/>
    <property type="evidence" value="ECO:0007669"/>
    <property type="project" value="TreeGrafter"/>
</dbReference>
<evidence type="ECO:0000256" key="3">
    <source>
        <dbReference type="ARBA" id="ARBA00022723"/>
    </source>
</evidence>
<comment type="similarity">
    <text evidence="1 9">Belongs to the phosphoenolpyruvate carboxykinase [GTP] family.</text>
</comment>
<feature type="binding site" evidence="9">
    <location>
        <position position="93"/>
    </location>
    <ligand>
        <name>substrate</name>
    </ligand>
</feature>
<dbReference type="Proteomes" id="UP000221394">
    <property type="component" value="Unassembled WGS sequence"/>
</dbReference>
<dbReference type="GO" id="GO:0016301">
    <property type="term" value="F:kinase activity"/>
    <property type="evidence" value="ECO:0007669"/>
    <property type="project" value="UniProtKB-KW"/>
</dbReference>
<dbReference type="Pfam" id="PF17297">
    <property type="entry name" value="PEPCK_N"/>
    <property type="match status" value="2"/>
</dbReference>
<proteinExistence type="inferred from homology"/>
<keyword evidence="4 9" id="KW-0547">Nucleotide-binding</keyword>
<evidence type="ECO:0000256" key="7">
    <source>
        <dbReference type="ARBA" id="ARBA00023211"/>
    </source>
</evidence>
<feature type="binding site" evidence="9">
    <location>
        <begin position="557"/>
        <end position="560"/>
    </location>
    <ligand>
        <name>GTP</name>
        <dbReference type="ChEBI" id="CHEBI:37565"/>
    </ligand>
</feature>